<organism evidence="9 10">
    <name type="scientific">Lepeophtheirus salmonis</name>
    <name type="common">Salmon louse</name>
    <name type="synonym">Caligus salmonis</name>
    <dbReference type="NCBI Taxonomy" id="72036"/>
    <lineage>
        <taxon>Eukaryota</taxon>
        <taxon>Metazoa</taxon>
        <taxon>Ecdysozoa</taxon>
        <taxon>Arthropoda</taxon>
        <taxon>Crustacea</taxon>
        <taxon>Multicrustacea</taxon>
        <taxon>Hexanauplia</taxon>
        <taxon>Copepoda</taxon>
        <taxon>Siphonostomatoida</taxon>
        <taxon>Caligidae</taxon>
        <taxon>Lepeophtheirus</taxon>
    </lineage>
</organism>
<dbReference type="GO" id="GO:0008270">
    <property type="term" value="F:zinc ion binding"/>
    <property type="evidence" value="ECO:0007669"/>
    <property type="project" value="UniProtKB-KW"/>
</dbReference>
<evidence type="ECO:0000256" key="2">
    <source>
        <dbReference type="ARBA" id="ARBA00022723"/>
    </source>
</evidence>
<dbReference type="Gene3D" id="3.30.160.60">
    <property type="entry name" value="Classic Zinc Finger"/>
    <property type="match status" value="2"/>
</dbReference>
<evidence type="ECO:0000313" key="9">
    <source>
        <dbReference type="EMBL" id="CAF2820845.1"/>
    </source>
</evidence>
<sequence length="341" mass="39826">MSSANLVDIHQEIQDLKTQNEALKTQNEALMLENERLKGGEFEMGLGFELKEEKRESCGQGEFEDDLEEELEEVEELLSAGDLDFVQVKVELPDAFKDEVAQANFHRALGAEINNGSLGVVVNQVKNENGEPIDVNLQCQHCLLFFENHHFLKFHQKLKHRCDKCSATFHCFNSLAIHVKNKHDFFFCDYCPKKYRYRNSLKLHIAENHTQNPITFNCHLCAKIYKSKAVLKKHVDFTHTDKEIFTCKLCKTHYKSRESYEDHMIKHDGKDTVQCDICNLEFTNLKNMKYHKRVKHTISNEIHRCEVCNQNIYYEVCAQKTHTETVHAGRQFQCDSCDKRF</sequence>
<dbReference type="GO" id="GO:0005634">
    <property type="term" value="C:nucleus"/>
    <property type="evidence" value="ECO:0007669"/>
    <property type="project" value="UniProtKB-SubCell"/>
</dbReference>
<comment type="subcellular location">
    <subcellularLocation>
        <location evidence="1">Nucleus</location>
    </subcellularLocation>
</comment>
<dbReference type="SUPFAM" id="SSF57667">
    <property type="entry name" value="beta-beta-alpha zinc fingers"/>
    <property type="match status" value="2"/>
</dbReference>
<keyword evidence="5" id="KW-0862">Zinc</keyword>
<dbReference type="InterPro" id="IPR013087">
    <property type="entry name" value="Znf_C2H2_type"/>
</dbReference>
<protein>
    <submittedName>
        <fullName evidence="9">KRAB</fullName>
    </submittedName>
</protein>
<evidence type="ECO:0000256" key="5">
    <source>
        <dbReference type="ARBA" id="ARBA00022833"/>
    </source>
</evidence>
<evidence type="ECO:0000259" key="8">
    <source>
        <dbReference type="PROSITE" id="PS50157"/>
    </source>
</evidence>
<dbReference type="SMART" id="SM00355">
    <property type="entry name" value="ZnF_C2H2"/>
    <property type="match status" value="7"/>
</dbReference>
<evidence type="ECO:0000256" key="7">
    <source>
        <dbReference type="SAM" id="Coils"/>
    </source>
</evidence>
<keyword evidence="10" id="KW-1185">Reference proteome</keyword>
<evidence type="ECO:0000256" key="3">
    <source>
        <dbReference type="ARBA" id="ARBA00022737"/>
    </source>
</evidence>
<feature type="domain" description="C2H2-type" evidence="8">
    <location>
        <begin position="186"/>
        <end position="214"/>
    </location>
</feature>
<dbReference type="OrthoDB" id="6355354at2759"/>
<evidence type="ECO:0000256" key="4">
    <source>
        <dbReference type="ARBA" id="ARBA00022771"/>
    </source>
</evidence>
<dbReference type="InterPro" id="IPR050888">
    <property type="entry name" value="ZnF_C2H2-type_TF"/>
</dbReference>
<accession>A0A7R8H2U9</accession>
<keyword evidence="6" id="KW-0539">Nucleus</keyword>
<dbReference type="InterPro" id="IPR036236">
    <property type="entry name" value="Znf_C2H2_sf"/>
</dbReference>
<evidence type="ECO:0000313" key="10">
    <source>
        <dbReference type="Proteomes" id="UP000675881"/>
    </source>
</evidence>
<feature type="domain" description="C2H2-type" evidence="8">
    <location>
        <begin position="245"/>
        <end position="272"/>
    </location>
</feature>
<dbReference type="PROSITE" id="PS50157">
    <property type="entry name" value="ZINC_FINGER_C2H2_2"/>
    <property type="match status" value="4"/>
</dbReference>
<gene>
    <name evidence="9" type="ORF">LSAA_3487</name>
</gene>
<feature type="domain" description="C2H2-type" evidence="8">
    <location>
        <begin position="216"/>
        <end position="244"/>
    </location>
</feature>
<dbReference type="PROSITE" id="PS00028">
    <property type="entry name" value="ZINC_FINGER_C2H2_1"/>
    <property type="match status" value="4"/>
</dbReference>
<feature type="coiled-coil region" evidence="7">
    <location>
        <begin position="6"/>
        <end position="84"/>
    </location>
</feature>
<evidence type="ECO:0000256" key="6">
    <source>
        <dbReference type="ARBA" id="ARBA00023242"/>
    </source>
</evidence>
<keyword evidence="2" id="KW-0479">Metal-binding</keyword>
<dbReference type="AlphaFoldDB" id="A0A7R8H2U9"/>
<name>A0A7R8H2U9_LEPSM</name>
<dbReference type="EMBL" id="HG994591">
    <property type="protein sequence ID" value="CAF2820845.1"/>
    <property type="molecule type" value="Genomic_DNA"/>
</dbReference>
<dbReference type="Pfam" id="PF12874">
    <property type="entry name" value="zf-met"/>
    <property type="match status" value="2"/>
</dbReference>
<keyword evidence="4" id="KW-0863">Zinc-finger</keyword>
<dbReference type="PANTHER" id="PTHR24406">
    <property type="entry name" value="TRANSCRIPTIONAL REPRESSOR CTCFL-RELATED"/>
    <property type="match status" value="1"/>
</dbReference>
<keyword evidence="7" id="KW-0175">Coiled coil</keyword>
<reference evidence="9" key="1">
    <citation type="submission" date="2021-02" db="EMBL/GenBank/DDBJ databases">
        <authorList>
            <person name="Bekaert M."/>
        </authorList>
    </citation>
    <scope>NUCLEOTIDE SEQUENCE</scope>
    <source>
        <strain evidence="9">IoA-00</strain>
    </source>
</reference>
<feature type="domain" description="C2H2-type" evidence="8">
    <location>
        <begin position="273"/>
        <end position="301"/>
    </location>
</feature>
<keyword evidence="3" id="KW-0677">Repeat</keyword>
<proteinExistence type="predicted"/>
<dbReference type="Proteomes" id="UP000675881">
    <property type="component" value="Chromosome 12"/>
</dbReference>
<evidence type="ECO:0000256" key="1">
    <source>
        <dbReference type="ARBA" id="ARBA00004123"/>
    </source>
</evidence>